<evidence type="ECO:0000256" key="6">
    <source>
        <dbReference type="ARBA" id="ARBA00022692"/>
    </source>
</evidence>
<evidence type="ECO:0000256" key="2">
    <source>
        <dbReference type="ARBA" id="ARBA00009450"/>
    </source>
</evidence>
<dbReference type="GO" id="GO:0046930">
    <property type="term" value="C:pore complex"/>
    <property type="evidence" value="ECO:0007669"/>
    <property type="project" value="UniProtKB-KW"/>
</dbReference>
<feature type="domain" description="SLBB" evidence="17">
    <location>
        <begin position="175"/>
        <end position="243"/>
    </location>
</feature>
<dbReference type="EMBL" id="JACIEI010000004">
    <property type="protein sequence ID" value="MBB3994044.1"/>
    <property type="molecule type" value="Genomic_DNA"/>
</dbReference>
<dbReference type="Pfam" id="PF02563">
    <property type="entry name" value="Poly_export"/>
    <property type="match status" value="1"/>
</dbReference>
<accession>A0A7W6E4D4</accession>
<evidence type="ECO:0000256" key="14">
    <source>
        <dbReference type="ARBA" id="ARBA00023288"/>
    </source>
</evidence>
<keyword evidence="11" id="KW-0472">Membrane</keyword>
<evidence type="ECO:0000256" key="8">
    <source>
        <dbReference type="ARBA" id="ARBA00023047"/>
    </source>
</evidence>
<gene>
    <name evidence="18" type="ORF">GGR95_001685</name>
</gene>
<keyword evidence="12" id="KW-0564">Palmitate</keyword>
<evidence type="ECO:0000256" key="10">
    <source>
        <dbReference type="ARBA" id="ARBA00023114"/>
    </source>
</evidence>
<evidence type="ECO:0000256" key="5">
    <source>
        <dbReference type="ARBA" id="ARBA00022597"/>
    </source>
</evidence>
<comment type="caution">
    <text evidence="18">The sequence shown here is derived from an EMBL/GenBank/DDBJ whole genome shotgun (WGS) entry which is preliminary data.</text>
</comment>
<evidence type="ECO:0000256" key="1">
    <source>
        <dbReference type="ARBA" id="ARBA00004571"/>
    </source>
</evidence>
<evidence type="ECO:0000259" key="16">
    <source>
        <dbReference type="Pfam" id="PF02563"/>
    </source>
</evidence>
<comment type="similarity">
    <text evidence="2">Belongs to the BexD/CtrA/VexA family.</text>
</comment>
<keyword evidence="3" id="KW-0813">Transport</keyword>
<dbReference type="GO" id="GO:0015159">
    <property type="term" value="F:polysaccharide transmembrane transporter activity"/>
    <property type="evidence" value="ECO:0007669"/>
    <property type="project" value="InterPro"/>
</dbReference>
<keyword evidence="9" id="KW-0406">Ion transport</keyword>
<dbReference type="PROSITE" id="PS51257">
    <property type="entry name" value="PROKAR_LIPOPROTEIN"/>
    <property type="match status" value="1"/>
</dbReference>
<dbReference type="RefSeq" id="WP_184564710.1">
    <property type="nucleotide sequence ID" value="NZ_JACIEI010000004.1"/>
</dbReference>
<keyword evidence="4" id="KW-1134">Transmembrane beta strand</keyword>
<evidence type="ECO:0000256" key="9">
    <source>
        <dbReference type="ARBA" id="ARBA00023065"/>
    </source>
</evidence>
<evidence type="ECO:0000256" key="13">
    <source>
        <dbReference type="ARBA" id="ARBA00023237"/>
    </source>
</evidence>
<comment type="subcellular location">
    <subcellularLocation>
        <location evidence="1">Cell outer membrane</location>
        <topology evidence="1">Multi-pass membrane protein</topology>
    </subcellularLocation>
</comment>
<keyword evidence="10" id="KW-0626">Porin</keyword>
<reference evidence="18 19" key="1">
    <citation type="submission" date="2020-08" db="EMBL/GenBank/DDBJ databases">
        <title>Genomic Encyclopedia of Type Strains, Phase IV (KMG-IV): sequencing the most valuable type-strain genomes for metagenomic binning, comparative biology and taxonomic classification.</title>
        <authorList>
            <person name="Goeker M."/>
        </authorList>
    </citation>
    <scope>NUCLEOTIDE SEQUENCE [LARGE SCALE GENOMIC DNA]</scope>
    <source>
        <strain evidence="18 19">DSM 102234</strain>
    </source>
</reference>
<dbReference type="PANTHER" id="PTHR33619">
    <property type="entry name" value="POLYSACCHARIDE EXPORT PROTEIN GFCE-RELATED"/>
    <property type="match status" value="1"/>
</dbReference>
<evidence type="ECO:0000259" key="17">
    <source>
        <dbReference type="Pfam" id="PF22461"/>
    </source>
</evidence>
<evidence type="ECO:0000256" key="11">
    <source>
        <dbReference type="ARBA" id="ARBA00023136"/>
    </source>
</evidence>
<dbReference type="Pfam" id="PF22461">
    <property type="entry name" value="SLBB_2"/>
    <property type="match status" value="1"/>
</dbReference>
<keyword evidence="6" id="KW-0812">Transmembrane</keyword>
<dbReference type="GO" id="GO:0015288">
    <property type="term" value="F:porin activity"/>
    <property type="evidence" value="ECO:0007669"/>
    <property type="project" value="UniProtKB-KW"/>
</dbReference>
<dbReference type="PANTHER" id="PTHR33619:SF3">
    <property type="entry name" value="POLYSACCHARIDE EXPORT PROTEIN GFCE-RELATED"/>
    <property type="match status" value="1"/>
</dbReference>
<evidence type="ECO:0000256" key="4">
    <source>
        <dbReference type="ARBA" id="ARBA00022452"/>
    </source>
</evidence>
<dbReference type="GO" id="GO:0009279">
    <property type="term" value="C:cell outer membrane"/>
    <property type="evidence" value="ECO:0007669"/>
    <property type="project" value="UniProtKB-SubCell"/>
</dbReference>
<dbReference type="Gene3D" id="3.30.1950.10">
    <property type="entry name" value="wza like domain"/>
    <property type="match status" value="1"/>
</dbReference>
<keyword evidence="19" id="KW-1185">Reference proteome</keyword>
<evidence type="ECO:0000256" key="12">
    <source>
        <dbReference type="ARBA" id="ARBA00023139"/>
    </source>
</evidence>
<dbReference type="InterPro" id="IPR003715">
    <property type="entry name" value="Poly_export_N"/>
</dbReference>
<dbReference type="Proteomes" id="UP000530268">
    <property type="component" value="Unassembled WGS sequence"/>
</dbReference>
<name>A0A7W6E4D4_9RHOB</name>
<evidence type="ECO:0000256" key="3">
    <source>
        <dbReference type="ARBA" id="ARBA00022448"/>
    </source>
</evidence>
<keyword evidence="7 15" id="KW-0732">Signal</keyword>
<proteinExistence type="inferred from homology"/>
<sequence>MSRLPKHFILIALALTLAACGNLPRGAAIQSEITKGADTPEADFAVYPVTKAFLSSVKEWPSTGERKYGWLQHSTGSNAQIIRPGDTLNVVIWDSAENSLLMGPGARSTNLSGVRVSESGNIFVPYVGKVHVSGRTPDSARELLQRQLETVSPGAQVQLNALEGRTNSIDVVSGVRSPGNIKMPDQNFSVLAAISAAGGVNNSMVNPQVQLIRGQKTYRTSLSKLFDNPKLDTRLSGGDRIIVEADPRYFLSLGATGSESQFTFNRDTVSALDALSIIGGVNDSRANPQGVLILREYPASALASGQRGPRQQRVVFTIDLTTSDGLFSARNFNINPGDLVLATESPVTNVRTIFGLIGSAFGVINNI</sequence>
<organism evidence="18 19">
    <name type="scientific">Sulfitobacter undariae</name>
    <dbReference type="NCBI Taxonomy" id="1563671"/>
    <lineage>
        <taxon>Bacteria</taxon>
        <taxon>Pseudomonadati</taxon>
        <taxon>Pseudomonadota</taxon>
        <taxon>Alphaproteobacteria</taxon>
        <taxon>Rhodobacterales</taxon>
        <taxon>Roseobacteraceae</taxon>
        <taxon>Sulfitobacter</taxon>
    </lineage>
</organism>
<dbReference type="InterPro" id="IPR054765">
    <property type="entry name" value="SLBB_dom"/>
</dbReference>
<keyword evidence="13" id="KW-0998">Cell outer membrane</keyword>
<feature type="signal peptide" evidence="15">
    <location>
        <begin position="1"/>
        <end position="27"/>
    </location>
</feature>
<protein>
    <submittedName>
        <fullName evidence="18">Polysaccharide export outer membrane protein</fullName>
    </submittedName>
</protein>
<keyword evidence="14" id="KW-0449">Lipoprotein</keyword>
<feature type="domain" description="Polysaccharide export protein N-terminal" evidence="16">
    <location>
        <begin position="80"/>
        <end position="158"/>
    </location>
</feature>
<dbReference type="InterPro" id="IPR049712">
    <property type="entry name" value="Poly_export"/>
</dbReference>
<dbReference type="GO" id="GO:0006811">
    <property type="term" value="P:monoatomic ion transport"/>
    <property type="evidence" value="ECO:0007669"/>
    <property type="project" value="UniProtKB-KW"/>
</dbReference>
<evidence type="ECO:0000313" key="19">
    <source>
        <dbReference type="Proteomes" id="UP000530268"/>
    </source>
</evidence>
<keyword evidence="8" id="KW-0625">Polysaccharide transport</keyword>
<evidence type="ECO:0000256" key="7">
    <source>
        <dbReference type="ARBA" id="ARBA00022729"/>
    </source>
</evidence>
<evidence type="ECO:0000313" key="18">
    <source>
        <dbReference type="EMBL" id="MBB3994044.1"/>
    </source>
</evidence>
<dbReference type="AlphaFoldDB" id="A0A7W6E4D4"/>
<dbReference type="Gene3D" id="3.10.560.10">
    <property type="entry name" value="Outer membrane lipoprotein wza domain like"/>
    <property type="match status" value="2"/>
</dbReference>
<evidence type="ECO:0000256" key="15">
    <source>
        <dbReference type="SAM" id="SignalP"/>
    </source>
</evidence>
<keyword evidence="5" id="KW-0762">Sugar transport</keyword>
<feature type="chain" id="PRO_5030684857" evidence="15">
    <location>
        <begin position="28"/>
        <end position="367"/>
    </location>
</feature>